<evidence type="ECO:0000313" key="2">
    <source>
        <dbReference type="EMBL" id="CAL0333222.1"/>
    </source>
</evidence>
<dbReference type="EMBL" id="CAXHTB010000025">
    <property type="protein sequence ID" value="CAL0333222.1"/>
    <property type="molecule type" value="Genomic_DNA"/>
</dbReference>
<name>A0AAV1YHA5_LUPLU</name>
<evidence type="ECO:0000313" key="3">
    <source>
        <dbReference type="Proteomes" id="UP001497480"/>
    </source>
</evidence>
<accession>A0AAV1YHA5</accession>
<proteinExistence type="predicted"/>
<comment type="caution">
    <text evidence="2">The sequence shown here is derived from an EMBL/GenBank/DDBJ whole genome shotgun (WGS) entry which is preliminary data.</text>
</comment>
<protein>
    <submittedName>
        <fullName evidence="2">Uncharacterized protein</fullName>
    </submittedName>
</protein>
<reference evidence="2 3" key="1">
    <citation type="submission" date="2024-03" db="EMBL/GenBank/DDBJ databases">
        <authorList>
            <person name="Martinez-Hernandez J."/>
        </authorList>
    </citation>
    <scope>NUCLEOTIDE SEQUENCE [LARGE SCALE GENOMIC DNA]</scope>
</reference>
<evidence type="ECO:0000256" key="1">
    <source>
        <dbReference type="SAM" id="MobiDB-lite"/>
    </source>
</evidence>
<dbReference type="Proteomes" id="UP001497480">
    <property type="component" value="Unassembled WGS sequence"/>
</dbReference>
<dbReference type="AlphaFoldDB" id="A0AAV1YHA5"/>
<keyword evidence="3" id="KW-1185">Reference proteome</keyword>
<sequence length="81" mass="9233">MVSNCRKRLKESSKPATAPKKKPVEKEVQKNIAKDLNAKEFVINLEIDHSEQVELQNMTRVVESPIIPVVQVENTEDEYVA</sequence>
<gene>
    <name evidence="2" type="ORF">LLUT_LOCUS34282</name>
</gene>
<organism evidence="2 3">
    <name type="scientific">Lupinus luteus</name>
    <name type="common">European yellow lupine</name>
    <dbReference type="NCBI Taxonomy" id="3873"/>
    <lineage>
        <taxon>Eukaryota</taxon>
        <taxon>Viridiplantae</taxon>
        <taxon>Streptophyta</taxon>
        <taxon>Embryophyta</taxon>
        <taxon>Tracheophyta</taxon>
        <taxon>Spermatophyta</taxon>
        <taxon>Magnoliopsida</taxon>
        <taxon>eudicotyledons</taxon>
        <taxon>Gunneridae</taxon>
        <taxon>Pentapetalae</taxon>
        <taxon>rosids</taxon>
        <taxon>fabids</taxon>
        <taxon>Fabales</taxon>
        <taxon>Fabaceae</taxon>
        <taxon>Papilionoideae</taxon>
        <taxon>50 kb inversion clade</taxon>
        <taxon>genistoids sensu lato</taxon>
        <taxon>core genistoids</taxon>
        <taxon>Genisteae</taxon>
        <taxon>Lupinus</taxon>
    </lineage>
</organism>
<feature type="region of interest" description="Disordered" evidence="1">
    <location>
        <begin position="1"/>
        <end position="28"/>
    </location>
</feature>